<keyword evidence="3" id="KW-1185">Reference proteome</keyword>
<evidence type="ECO:0000313" key="2">
    <source>
        <dbReference type="EMBL" id="CAB9516068.1"/>
    </source>
</evidence>
<feature type="region of interest" description="Disordered" evidence="1">
    <location>
        <begin position="154"/>
        <end position="182"/>
    </location>
</feature>
<organism evidence="2 3">
    <name type="scientific">Seminavis robusta</name>
    <dbReference type="NCBI Taxonomy" id="568900"/>
    <lineage>
        <taxon>Eukaryota</taxon>
        <taxon>Sar</taxon>
        <taxon>Stramenopiles</taxon>
        <taxon>Ochrophyta</taxon>
        <taxon>Bacillariophyta</taxon>
        <taxon>Bacillariophyceae</taxon>
        <taxon>Bacillariophycidae</taxon>
        <taxon>Naviculales</taxon>
        <taxon>Naviculaceae</taxon>
        <taxon>Seminavis</taxon>
    </lineage>
</organism>
<sequence>MRRQHEDKSCLEEEVLIAEGVAPSRKRRRTIEDAFRSISISQNHTNPVPLPVPVGGRLSVVSNDDFMIDAEDDDSDDDDENPLTEKEIAEREIMRALVYGLRPTQPVPRQDPVERMLQDLIRGSIREAITRQTSLCDMDVETSYNRRSATMDFVEQQRRPRSNSLPNEFPLDADAAMDMSPM</sequence>
<dbReference type="AlphaFoldDB" id="A0A9N8HI58"/>
<dbReference type="EMBL" id="CAICTM010000757">
    <property type="protein sequence ID" value="CAB9516068.1"/>
    <property type="molecule type" value="Genomic_DNA"/>
</dbReference>
<gene>
    <name evidence="2" type="ORF">SEMRO_758_G198120.1</name>
</gene>
<name>A0A9N8HI58_9STRA</name>
<accession>A0A9N8HI58</accession>
<comment type="caution">
    <text evidence="2">The sequence shown here is derived from an EMBL/GenBank/DDBJ whole genome shotgun (WGS) entry which is preliminary data.</text>
</comment>
<dbReference type="Proteomes" id="UP001153069">
    <property type="component" value="Unassembled WGS sequence"/>
</dbReference>
<evidence type="ECO:0000313" key="3">
    <source>
        <dbReference type="Proteomes" id="UP001153069"/>
    </source>
</evidence>
<protein>
    <submittedName>
        <fullName evidence="2">Uncharacterized protein</fullName>
    </submittedName>
</protein>
<reference evidence="2" key="1">
    <citation type="submission" date="2020-06" db="EMBL/GenBank/DDBJ databases">
        <authorList>
            <consortium name="Plant Systems Biology data submission"/>
        </authorList>
    </citation>
    <scope>NUCLEOTIDE SEQUENCE</scope>
    <source>
        <strain evidence="2">D6</strain>
    </source>
</reference>
<evidence type="ECO:0000256" key="1">
    <source>
        <dbReference type="SAM" id="MobiDB-lite"/>
    </source>
</evidence>
<proteinExistence type="predicted"/>